<feature type="binding site" evidence="3">
    <location>
        <position position="125"/>
    </location>
    <ligand>
        <name>Cu cation</name>
        <dbReference type="ChEBI" id="CHEBI:23378"/>
    </ligand>
</feature>
<organism evidence="6">
    <name type="scientific">Halomonas sp. RT37</name>
    <dbReference type="NCBI Taxonomy" id="2950872"/>
    <lineage>
        <taxon>Bacteria</taxon>
        <taxon>Pseudomonadati</taxon>
        <taxon>Pseudomonadota</taxon>
        <taxon>Gammaproteobacteria</taxon>
        <taxon>Oceanospirillales</taxon>
        <taxon>Halomonadaceae</taxon>
        <taxon>Halomonas</taxon>
    </lineage>
</organism>
<accession>A0AAU7KN36</accession>
<dbReference type="PANTHER" id="PTHR12151:SF25">
    <property type="entry name" value="LINALOOL DEHYDRATASE_ISOMERASE DOMAIN-CONTAINING PROTEIN"/>
    <property type="match status" value="1"/>
</dbReference>
<evidence type="ECO:0000313" key="6">
    <source>
        <dbReference type="EMBL" id="XBO73151.1"/>
    </source>
</evidence>
<dbReference type="InterPro" id="IPR013766">
    <property type="entry name" value="Thioredoxin_domain"/>
</dbReference>
<dbReference type="Pfam" id="PF02630">
    <property type="entry name" value="SCO1-SenC"/>
    <property type="match status" value="1"/>
</dbReference>
<dbReference type="PANTHER" id="PTHR12151">
    <property type="entry name" value="ELECTRON TRANSPORT PROTIN SCO1/SENC FAMILY MEMBER"/>
    <property type="match status" value="1"/>
</dbReference>
<sequence length="162" mass="17766">MPALDFELIDENGQQVDEGDYAGKTTLVYFGFTHCPDVCPTALARLSAAIRELDEPTRDAVRVLFVSVDPERDSPEVLDAYTEAFGPRFIGLTGDKAALDAVTNRYRVSYRLGEPEVDGSYDVDHSSAIFAFDSGGDARLLMRDTDPVDSIAADIRRLVEKG</sequence>
<dbReference type="PROSITE" id="PS51352">
    <property type="entry name" value="THIOREDOXIN_2"/>
    <property type="match status" value="1"/>
</dbReference>
<evidence type="ECO:0000256" key="2">
    <source>
        <dbReference type="ARBA" id="ARBA00023008"/>
    </source>
</evidence>
<dbReference type="GO" id="GO:0046872">
    <property type="term" value="F:metal ion binding"/>
    <property type="evidence" value="ECO:0007669"/>
    <property type="project" value="UniProtKB-KW"/>
</dbReference>
<keyword evidence="3" id="KW-0479">Metal-binding</keyword>
<comment type="similarity">
    <text evidence="1">Belongs to the SCO1/2 family.</text>
</comment>
<dbReference type="AlphaFoldDB" id="A0AAU7KN36"/>
<dbReference type="SUPFAM" id="SSF52833">
    <property type="entry name" value="Thioredoxin-like"/>
    <property type="match status" value="1"/>
</dbReference>
<feature type="disulfide bond" description="Redox-active" evidence="4">
    <location>
        <begin position="35"/>
        <end position="39"/>
    </location>
</feature>
<dbReference type="Gene3D" id="3.40.30.10">
    <property type="entry name" value="Glutaredoxin"/>
    <property type="match status" value="1"/>
</dbReference>
<dbReference type="InterPro" id="IPR036249">
    <property type="entry name" value="Thioredoxin-like_sf"/>
</dbReference>
<evidence type="ECO:0000256" key="1">
    <source>
        <dbReference type="ARBA" id="ARBA00010996"/>
    </source>
</evidence>
<evidence type="ECO:0000256" key="4">
    <source>
        <dbReference type="PIRSR" id="PIRSR603782-2"/>
    </source>
</evidence>
<dbReference type="InterPro" id="IPR003782">
    <property type="entry name" value="SCO1/SenC"/>
</dbReference>
<evidence type="ECO:0000259" key="5">
    <source>
        <dbReference type="PROSITE" id="PS51352"/>
    </source>
</evidence>
<feature type="domain" description="Thioredoxin" evidence="5">
    <location>
        <begin position="1"/>
        <end position="162"/>
    </location>
</feature>
<dbReference type="EMBL" id="CP098827">
    <property type="protein sequence ID" value="XBO73151.1"/>
    <property type="molecule type" value="Genomic_DNA"/>
</dbReference>
<proteinExistence type="inferred from homology"/>
<evidence type="ECO:0000256" key="3">
    <source>
        <dbReference type="PIRSR" id="PIRSR603782-1"/>
    </source>
</evidence>
<gene>
    <name evidence="6" type="ORF">NFG58_07950</name>
</gene>
<name>A0AAU7KN36_9GAMM</name>
<keyword evidence="4" id="KW-1015">Disulfide bond</keyword>
<feature type="binding site" evidence="3">
    <location>
        <position position="39"/>
    </location>
    <ligand>
        <name>Cu cation</name>
        <dbReference type="ChEBI" id="CHEBI:23378"/>
    </ligand>
</feature>
<dbReference type="CDD" id="cd02968">
    <property type="entry name" value="SCO"/>
    <property type="match status" value="1"/>
</dbReference>
<keyword evidence="2 3" id="KW-0186">Copper</keyword>
<reference evidence="6" key="1">
    <citation type="submission" date="2022-06" db="EMBL/GenBank/DDBJ databases">
        <title>A novel DMS-producing enzyme.</title>
        <authorList>
            <person name="Zhang Y."/>
        </authorList>
    </citation>
    <scope>NUCLEOTIDE SEQUENCE</scope>
    <source>
        <strain evidence="6">RT37</strain>
    </source>
</reference>
<feature type="binding site" evidence="3">
    <location>
        <position position="35"/>
    </location>
    <ligand>
        <name>Cu cation</name>
        <dbReference type="ChEBI" id="CHEBI:23378"/>
    </ligand>
</feature>
<protein>
    <submittedName>
        <fullName evidence="6">SCO family protein</fullName>
    </submittedName>
</protein>
<dbReference type="FunFam" id="3.40.30.10:FF:000013">
    <property type="entry name" value="Blast:Protein SCO1 homolog, mitochondrial"/>
    <property type="match status" value="1"/>
</dbReference>